<evidence type="ECO:0000259" key="6">
    <source>
        <dbReference type="PROSITE" id="PS50089"/>
    </source>
</evidence>
<dbReference type="STRING" id="31234.E3NFK9"/>
<dbReference type="PANTHER" id="PTHR21447">
    <property type="entry name" value="RING-TYPE DOMAIN-CONTAINING PROTEIN-RELATED"/>
    <property type="match status" value="1"/>
</dbReference>
<dbReference type="GO" id="GO:0008270">
    <property type="term" value="F:zinc ion binding"/>
    <property type="evidence" value="ECO:0007669"/>
    <property type="project" value="UniProtKB-KW"/>
</dbReference>
<sequence>MTKSTENDPPITPDAFRQQSELKDDQLIGMPRFLDEKGEIDLIRVLFNNSNNLLRMYGSPEEQREDLRVFRNFTMSYKYFGTKWTNPLYTNLLMYKSLKNDIYMAKPDFFVILEYIALDKHPFLPYLAESLLVYNAFLALFIKTKIEKVSKTLEFARFNGSTVEEIKREFLADTYFCDLESPNFSYNFPKKITSGSIPELYKKIKEFLPGVTEVGCGSDTLFHRLKFVYSGIPDALRANFLNALFFAFETLVKALNDIIKKHSEWFLPADNTKSPIVVRLFEDGEPKFVMKSELLKAIDPNSNYMERVDYGYETIQMKEVFEKYKDHVDRIEFIRTPILRTKHKAVPIRLVESEEFCVLAVDALFELLREIIFGIKLFQYVEEWPLSLFQQIHSVFDSNLNNQYFINLRVFNDLKKSINAAYSFPPSPPPKDVRNAKKDGFTVQNLKNELKYLGLEKHFPEISNHAEIAHTEVMELKKERFLRTCDLFDAVEICQLRCIFNRVPENTYFLNKVVILNINFPINRYIFQLRIFLHHQKSCWRVLGLRCDYCTGTEPFYENGRCEISIFAEAPKDNSIDTWLTGGRPVYKPIPERFKTVSKPDDPVLKPETEEIETKTVKDCEKVDIDQDQRINIGDDIDRIIGDVDKESEAKIEILRQKLMEKEEEIVNFKRDALIHEKTVKGFKELKERIADLEAREKELVEARQRDGVMLIKTGQSWKMDIARHEAREKELIEERTRNELTHSKTVIENERLMRENASFRSNLKDSNDRNKSEIDTRDKEIDKLTRKIANYEKKQMNEHSIRAEIEKENEELKKEIEKEKQKYEITIEQLEKENQELKGSNELYGSNFNSINQTIHRERQTFGAVRQQLVERISELERELIRNQHGNTDWMAEKRVIQEEIAEKTRQIAQVIESNVVLRTENEMNSRMVQNLLDRLSGLSISSAPTPPPSAPSTSSWNHQNPTRDSELEDVECVICLIDIKQRQKTIKCHQCRRRFHSKCASDWLKVKSECPACRGRLLDPHEFPAL</sequence>
<name>E3NFK9_CAERE</name>
<evidence type="ECO:0000256" key="1">
    <source>
        <dbReference type="ARBA" id="ARBA00022771"/>
    </source>
</evidence>
<reference evidence="7" key="1">
    <citation type="submission" date="2007-07" db="EMBL/GenBank/DDBJ databases">
        <title>PCAP assembly of the Caenorhabditis remanei genome.</title>
        <authorList>
            <consortium name="The Caenorhabditis remanei Sequencing Consortium"/>
            <person name="Wilson R.K."/>
        </authorList>
    </citation>
    <scope>NUCLEOTIDE SEQUENCE [LARGE SCALE GENOMIC DNA]</scope>
    <source>
        <strain evidence="7">PB4641</strain>
    </source>
</reference>
<dbReference type="InterPro" id="IPR013083">
    <property type="entry name" value="Znf_RING/FYVE/PHD"/>
</dbReference>
<dbReference type="SUPFAM" id="SSF57850">
    <property type="entry name" value="RING/U-box"/>
    <property type="match status" value="1"/>
</dbReference>
<dbReference type="FunCoup" id="E3NFK9">
    <property type="interactions" value="412"/>
</dbReference>
<keyword evidence="8" id="KW-1185">Reference proteome</keyword>
<evidence type="ECO:0000256" key="5">
    <source>
        <dbReference type="SAM" id="MobiDB-lite"/>
    </source>
</evidence>
<gene>
    <name evidence="7" type="ORF">CRE_22679</name>
</gene>
<accession>E3NFK9</accession>
<organism evidence="8">
    <name type="scientific">Caenorhabditis remanei</name>
    <name type="common">Caenorhabditis vulgaris</name>
    <dbReference type="NCBI Taxonomy" id="31234"/>
    <lineage>
        <taxon>Eukaryota</taxon>
        <taxon>Metazoa</taxon>
        <taxon>Ecdysozoa</taxon>
        <taxon>Nematoda</taxon>
        <taxon>Chromadorea</taxon>
        <taxon>Rhabditida</taxon>
        <taxon>Rhabditina</taxon>
        <taxon>Rhabditomorpha</taxon>
        <taxon>Rhabditoidea</taxon>
        <taxon>Rhabditidae</taxon>
        <taxon>Peloderinae</taxon>
        <taxon>Caenorhabditis</taxon>
    </lineage>
</organism>
<proteinExistence type="predicted"/>
<evidence type="ECO:0000256" key="3">
    <source>
        <dbReference type="PROSITE-ProRule" id="PRU00175"/>
    </source>
</evidence>
<dbReference type="InterPro" id="IPR056711">
    <property type="entry name" value="DUF7809"/>
</dbReference>
<dbReference type="PROSITE" id="PS50089">
    <property type="entry name" value="ZF_RING_2"/>
    <property type="match status" value="1"/>
</dbReference>
<feature type="domain" description="RING-type" evidence="6">
    <location>
        <begin position="974"/>
        <end position="1016"/>
    </location>
</feature>
<dbReference type="AlphaFoldDB" id="E3NFK9"/>
<feature type="coiled-coil region" evidence="4">
    <location>
        <begin position="750"/>
        <end position="848"/>
    </location>
</feature>
<protein>
    <recommendedName>
        <fullName evidence="6">RING-type domain-containing protein</fullName>
    </recommendedName>
</protein>
<dbReference type="Pfam" id="PF25100">
    <property type="entry name" value="DUF7809"/>
    <property type="match status" value="1"/>
</dbReference>
<dbReference type="GO" id="GO:0045087">
    <property type="term" value="P:innate immune response"/>
    <property type="evidence" value="ECO:0007669"/>
    <property type="project" value="TreeGrafter"/>
</dbReference>
<dbReference type="Pfam" id="PF13639">
    <property type="entry name" value="zf-RING_2"/>
    <property type="match status" value="1"/>
</dbReference>
<feature type="region of interest" description="Disordered" evidence="5">
    <location>
        <begin position="940"/>
        <end position="964"/>
    </location>
</feature>
<dbReference type="eggNOG" id="KOG0800">
    <property type="taxonomic scope" value="Eukaryota"/>
</dbReference>
<evidence type="ECO:0000256" key="2">
    <source>
        <dbReference type="ARBA" id="ARBA00022833"/>
    </source>
</evidence>
<evidence type="ECO:0000256" key="4">
    <source>
        <dbReference type="SAM" id="Coils"/>
    </source>
</evidence>
<dbReference type="EMBL" id="DS268638">
    <property type="protein sequence ID" value="EFO96131.1"/>
    <property type="molecule type" value="Genomic_DNA"/>
</dbReference>
<dbReference type="Gene3D" id="3.30.40.10">
    <property type="entry name" value="Zinc/RING finger domain, C3HC4 (zinc finger)"/>
    <property type="match status" value="1"/>
</dbReference>
<keyword evidence="4" id="KW-0175">Coiled coil</keyword>
<dbReference type="OrthoDB" id="8062037at2759"/>
<dbReference type="InParanoid" id="E3NFK9"/>
<dbReference type="Proteomes" id="UP000008281">
    <property type="component" value="Unassembled WGS sequence"/>
</dbReference>
<dbReference type="GO" id="GO:0045121">
    <property type="term" value="C:membrane raft"/>
    <property type="evidence" value="ECO:0007669"/>
    <property type="project" value="TreeGrafter"/>
</dbReference>
<evidence type="ECO:0000313" key="8">
    <source>
        <dbReference type="Proteomes" id="UP000008281"/>
    </source>
</evidence>
<dbReference type="InterPro" id="IPR001841">
    <property type="entry name" value="Znf_RING"/>
</dbReference>
<keyword evidence="2" id="KW-0862">Zinc</keyword>
<dbReference type="PANTHER" id="PTHR21447:SF13">
    <property type="entry name" value="RING-TYPE DOMAIN-CONTAINING PROTEIN"/>
    <property type="match status" value="1"/>
</dbReference>
<keyword evidence="1 3" id="KW-0479">Metal-binding</keyword>
<evidence type="ECO:0000313" key="7">
    <source>
        <dbReference type="EMBL" id="EFO96131.1"/>
    </source>
</evidence>
<dbReference type="HOGENOM" id="CLU_007994_1_0_1"/>
<keyword evidence="1 3" id="KW-0863">Zinc-finger</keyword>
<feature type="coiled-coil region" evidence="4">
    <location>
        <begin position="645"/>
        <end position="706"/>
    </location>
</feature>